<name>A0A6C0GF21_9BACT</name>
<gene>
    <name evidence="2" type="ORF">GXP67_06895</name>
</gene>
<feature type="transmembrane region" description="Helical" evidence="1">
    <location>
        <begin position="312"/>
        <end position="331"/>
    </location>
</feature>
<keyword evidence="1" id="KW-0472">Membrane</keyword>
<dbReference type="Proteomes" id="UP000480178">
    <property type="component" value="Chromosome"/>
</dbReference>
<proteinExistence type="predicted"/>
<keyword evidence="1" id="KW-0812">Transmembrane</keyword>
<evidence type="ECO:0000256" key="1">
    <source>
        <dbReference type="SAM" id="Phobius"/>
    </source>
</evidence>
<feature type="transmembrane region" description="Helical" evidence="1">
    <location>
        <begin position="136"/>
        <end position="158"/>
    </location>
</feature>
<feature type="transmembrane region" description="Helical" evidence="1">
    <location>
        <begin position="221"/>
        <end position="241"/>
    </location>
</feature>
<accession>A0A6C0GF21</accession>
<feature type="transmembrane region" description="Helical" evidence="1">
    <location>
        <begin position="27"/>
        <end position="46"/>
    </location>
</feature>
<dbReference type="PANTHER" id="PTHR31061">
    <property type="entry name" value="LD22376P"/>
    <property type="match status" value="1"/>
</dbReference>
<organism evidence="2 3">
    <name type="scientific">Rhodocytophaga rosea</name>
    <dbReference type="NCBI Taxonomy" id="2704465"/>
    <lineage>
        <taxon>Bacteria</taxon>
        <taxon>Pseudomonadati</taxon>
        <taxon>Bacteroidota</taxon>
        <taxon>Cytophagia</taxon>
        <taxon>Cytophagales</taxon>
        <taxon>Rhodocytophagaceae</taxon>
        <taxon>Rhodocytophaga</taxon>
    </lineage>
</organism>
<evidence type="ECO:0000313" key="2">
    <source>
        <dbReference type="EMBL" id="QHT66404.1"/>
    </source>
</evidence>
<dbReference type="AlphaFoldDB" id="A0A6C0GF21"/>
<keyword evidence="1" id="KW-1133">Transmembrane helix</keyword>
<dbReference type="RefSeq" id="WP_162442461.1">
    <property type="nucleotide sequence ID" value="NZ_CP048222.1"/>
</dbReference>
<protein>
    <submittedName>
        <fullName evidence="2">DUF5009 domain-containing protein</fullName>
    </submittedName>
</protein>
<reference evidence="2 3" key="1">
    <citation type="submission" date="2020-01" db="EMBL/GenBank/DDBJ databases">
        <authorList>
            <person name="Kim M.K."/>
        </authorList>
    </citation>
    <scope>NUCLEOTIDE SEQUENCE [LARGE SCALE GENOMIC DNA]</scope>
    <source>
        <strain evidence="2 3">172606-1</strain>
    </source>
</reference>
<feature type="transmembrane region" description="Helical" evidence="1">
    <location>
        <begin position="165"/>
        <end position="184"/>
    </location>
</feature>
<feature type="transmembrane region" description="Helical" evidence="1">
    <location>
        <begin position="351"/>
        <end position="373"/>
    </location>
</feature>
<dbReference type="PANTHER" id="PTHR31061:SF24">
    <property type="entry name" value="LD22376P"/>
    <property type="match status" value="1"/>
</dbReference>
<sequence>MQTLAKPVSVPVPSTEKKQERLLSIDVLRGFDMLLIAGGGTFLVLLENKTGWPWVDWIAQQLQHPAWNGFTFYDFIFPLFLFIAGVSLPFSLHKGLASGLSKTDLYRKVFVRMLILIALGIVDKNTPILFFEPSQIRVASVLGRIGIACFVATLLYLNFSWQKRILWVASLLLAYYAALFLIPVPGYGAGDLSMEGNLVGWIDRNFLPGRLLQTTYDELGLLTQIPALCLTVLGTLAGDVLRSGLRDNKKLIYLLLPAFTCMGLGLVWSLHFPINKHLWTSSFILLTAGMSFLFLALFYWIIDVLKYQKWAFFFKVIGMNSLTVYLAYRFIDFYHTSYLLFGGLYAPTPEPWHKVFEALGALLLVWLLLYGLYRQKLFLKI</sequence>
<feature type="transmembrane region" description="Helical" evidence="1">
    <location>
        <begin position="253"/>
        <end position="272"/>
    </location>
</feature>
<keyword evidence="3" id="KW-1185">Reference proteome</keyword>
<dbReference type="EMBL" id="CP048222">
    <property type="protein sequence ID" value="QHT66404.1"/>
    <property type="molecule type" value="Genomic_DNA"/>
</dbReference>
<dbReference type="KEGG" id="rhoz:GXP67_06895"/>
<feature type="transmembrane region" description="Helical" evidence="1">
    <location>
        <begin position="66"/>
        <end position="88"/>
    </location>
</feature>
<feature type="transmembrane region" description="Helical" evidence="1">
    <location>
        <begin position="278"/>
        <end position="300"/>
    </location>
</feature>
<evidence type="ECO:0000313" key="3">
    <source>
        <dbReference type="Proteomes" id="UP000480178"/>
    </source>
</evidence>
<feature type="transmembrane region" description="Helical" evidence="1">
    <location>
        <begin position="109"/>
        <end position="130"/>
    </location>
</feature>